<dbReference type="CDD" id="cd05466">
    <property type="entry name" value="PBP2_LTTR_substrate"/>
    <property type="match status" value="1"/>
</dbReference>
<evidence type="ECO:0000313" key="6">
    <source>
        <dbReference type="EMBL" id="UTW11215.1"/>
    </source>
</evidence>
<feature type="domain" description="HTH lysR-type" evidence="5">
    <location>
        <begin position="1"/>
        <end position="57"/>
    </location>
</feature>
<comment type="similarity">
    <text evidence="1">Belongs to the LysR transcriptional regulatory family.</text>
</comment>
<keyword evidence="7" id="KW-1185">Reference proteome</keyword>
<dbReference type="InterPro" id="IPR036388">
    <property type="entry name" value="WH-like_DNA-bd_sf"/>
</dbReference>
<proteinExistence type="inferred from homology"/>
<gene>
    <name evidence="6" type="ORF">KDW95_18375</name>
</gene>
<dbReference type="SUPFAM" id="SSF53850">
    <property type="entry name" value="Periplasmic binding protein-like II"/>
    <property type="match status" value="1"/>
</dbReference>
<accession>A0ABY5HG03</accession>
<dbReference type="InterPro" id="IPR050950">
    <property type="entry name" value="HTH-type_LysR_regulators"/>
</dbReference>
<evidence type="ECO:0000256" key="3">
    <source>
        <dbReference type="ARBA" id="ARBA00023125"/>
    </source>
</evidence>
<keyword evidence="3" id="KW-0238">DNA-binding</keyword>
<dbReference type="PANTHER" id="PTHR30419:SF8">
    <property type="entry name" value="NITROGEN ASSIMILATION TRANSCRIPTIONAL ACTIVATOR-RELATED"/>
    <property type="match status" value="1"/>
</dbReference>
<dbReference type="Pfam" id="PF00126">
    <property type="entry name" value="HTH_1"/>
    <property type="match status" value="1"/>
</dbReference>
<protein>
    <submittedName>
        <fullName evidence="6">LysR family transcriptional regulator</fullName>
    </submittedName>
</protein>
<dbReference type="InterPro" id="IPR000847">
    <property type="entry name" value="LysR_HTH_N"/>
</dbReference>
<dbReference type="SUPFAM" id="SSF46785">
    <property type="entry name" value="Winged helix' DNA-binding domain"/>
    <property type="match status" value="1"/>
</dbReference>
<evidence type="ECO:0000256" key="4">
    <source>
        <dbReference type="ARBA" id="ARBA00023163"/>
    </source>
</evidence>
<keyword evidence="4" id="KW-0804">Transcription</keyword>
<evidence type="ECO:0000259" key="5">
    <source>
        <dbReference type="PROSITE" id="PS50931"/>
    </source>
</evidence>
<evidence type="ECO:0000313" key="7">
    <source>
        <dbReference type="Proteomes" id="UP001058461"/>
    </source>
</evidence>
<dbReference type="Gene3D" id="3.40.190.290">
    <property type="match status" value="1"/>
</dbReference>
<reference evidence="6" key="1">
    <citation type="submission" date="2021-04" db="EMBL/GenBank/DDBJ databases">
        <title>Oceanospirillales bacteria with DddD are important DMSP degraders in coastal seawater.</title>
        <authorList>
            <person name="Liu J."/>
        </authorList>
    </citation>
    <scope>NUCLEOTIDE SEQUENCE</scope>
    <source>
        <strain evidence="6">D13-1</strain>
    </source>
</reference>
<dbReference type="RefSeq" id="WP_255853253.1">
    <property type="nucleotide sequence ID" value="NZ_CP073347.1"/>
</dbReference>
<dbReference type="PRINTS" id="PR00039">
    <property type="entry name" value="HTHLYSR"/>
</dbReference>
<evidence type="ECO:0000256" key="2">
    <source>
        <dbReference type="ARBA" id="ARBA00023015"/>
    </source>
</evidence>
<dbReference type="InterPro" id="IPR005119">
    <property type="entry name" value="LysR_subst-bd"/>
</dbReference>
<dbReference type="EMBL" id="CP073347">
    <property type="protein sequence ID" value="UTW11215.1"/>
    <property type="molecule type" value="Genomic_DNA"/>
</dbReference>
<sequence length="307" mass="34911">MNKFLHQFRVVAEQKNLTAASQLLHLSQPALTKNIKKVEEEFGVPLFERLPRGMLLTPFGEALLHRVKRMEMEYRYAHEEVSALQSGATASLNIGSGPVWALNYLPDILSQLYQRFPKLSVKLESGSMSVLLPKLASGELDLALGTQEVDEQLSDELKYIHMIDVDLIVVARRNHPLAHQATVSAEEVSRYRWVLFMQSLDQIKQYNHFFLQHGLPPIDICLQSDYWTTALAMLHQGDYLMSMPKQLLQQAMDNGLVQIAFVQKIWGFSSGIWYAPTARSLPAVNEFINFMIRDVRDADPTNGTARK</sequence>
<dbReference type="Gene3D" id="1.10.10.10">
    <property type="entry name" value="Winged helix-like DNA-binding domain superfamily/Winged helix DNA-binding domain"/>
    <property type="match status" value="1"/>
</dbReference>
<keyword evidence="2" id="KW-0805">Transcription regulation</keyword>
<dbReference type="Proteomes" id="UP001058461">
    <property type="component" value="Chromosome"/>
</dbReference>
<dbReference type="InterPro" id="IPR036390">
    <property type="entry name" value="WH_DNA-bd_sf"/>
</dbReference>
<dbReference type="Pfam" id="PF03466">
    <property type="entry name" value="LysR_substrate"/>
    <property type="match status" value="1"/>
</dbReference>
<evidence type="ECO:0000256" key="1">
    <source>
        <dbReference type="ARBA" id="ARBA00009437"/>
    </source>
</evidence>
<dbReference type="PROSITE" id="PS50931">
    <property type="entry name" value="HTH_LYSR"/>
    <property type="match status" value="1"/>
</dbReference>
<dbReference type="PANTHER" id="PTHR30419">
    <property type="entry name" value="HTH-TYPE TRANSCRIPTIONAL REGULATOR YBHD"/>
    <property type="match status" value="1"/>
</dbReference>
<name>A0ABY5HG03_9GAMM</name>
<organism evidence="6 7">
    <name type="scientific">Marinobacterium rhizophilum</name>
    <dbReference type="NCBI Taxonomy" id="420402"/>
    <lineage>
        <taxon>Bacteria</taxon>
        <taxon>Pseudomonadati</taxon>
        <taxon>Pseudomonadota</taxon>
        <taxon>Gammaproteobacteria</taxon>
        <taxon>Oceanospirillales</taxon>
        <taxon>Oceanospirillaceae</taxon>
        <taxon>Marinobacterium</taxon>
    </lineage>
</organism>